<evidence type="ECO:0000256" key="1">
    <source>
        <dbReference type="SAM" id="Coils"/>
    </source>
</evidence>
<protein>
    <submittedName>
        <fullName evidence="2">Uncharacterized protein</fullName>
    </submittedName>
</protein>
<name>A0A0G4B4Y5_9BACT</name>
<evidence type="ECO:0000313" key="3">
    <source>
        <dbReference type="Proteomes" id="UP000035648"/>
    </source>
</evidence>
<organism evidence="2 3">
    <name type="scientific">Berkelbacteria bacterium GW2011_GWE1_39_12</name>
    <dbReference type="NCBI Taxonomy" id="1618337"/>
    <lineage>
        <taxon>Bacteria</taxon>
        <taxon>Candidatus Berkelbacteria</taxon>
    </lineage>
</organism>
<feature type="coiled-coil region" evidence="1">
    <location>
        <begin position="16"/>
        <end position="50"/>
    </location>
</feature>
<proteinExistence type="predicted"/>
<evidence type="ECO:0000313" key="2">
    <source>
        <dbReference type="EMBL" id="AKM82057.1"/>
    </source>
</evidence>
<dbReference type="KEGG" id="bbgw:UT28_C0001G0246"/>
<keyword evidence="1" id="KW-0175">Coiled coil</keyword>
<dbReference type="AlphaFoldDB" id="A0A0G4B4Y5"/>
<gene>
    <name evidence="2" type="ORF">UT28_C0001G0246</name>
</gene>
<feature type="coiled-coil region" evidence="1">
    <location>
        <begin position="226"/>
        <end position="287"/>
    </location>
</feature>
<dbReference type="EMBL" id="CP011213">
    <property type="protein sequence ID" value="AKM82057.1"/>
    <property type="molecule type" value="Genomic_DNA"/>
</dbReference>
<accession>A0A0G4B4Y5</accession>
<dbReference type="Proteomes" id="UP000035648">
    <property type="component" value="Chromosome"/>
</dbReference>
<reference evidence="2 3" key="1">
    <citation type="journal article" date="2015" name="Nature">
        <title>rRNA introns, odd ribosomes, and small enigmatic genomes across a large radiation of phyla.</title>
        <authorList>
            <person name="Brown C.T."/>
            <person name="Hug L.A."/>
            <person name="Thomas B.C."/>
            <person name="Sharon I."/>
            <person name="Castelle C.J."/>
            <person name="Singh A."/>
            <person name="Wilkins M.J."/>
            <person name="Williams K.H."/>
            <person name="Banfield J.F."/>
        </authorList>
    </citation>
    <scope>NUCLEOTIDE SEQUENCE [LARGE SCALE GENOMIC DNA]</scope>
</reference>
<sequence length="298" mass="33877">MRINRRKDLMVLEDCLSGAETESKQLVRELAEIRSRMQTLSREIKEGRATLGGPIIDFCVATFIGKREEAMAKIPRLLRRIRRHIGQFLFIEHPASSTLPSILSVITSEKPVLYNSDGLMNLVGPAVKMNGVEKYSHIRLTHTDLFNYLTWLERMRTETDNRRPDGNECAIFIGNSAVVRRLLERDGTANILNLYHLGKMLGIDTSEWPAVNEQLESERGWARQGVEGYRRRAEERRQQIEAIELAFISSAGGDEYVTIPVRIKTARTELEEASIGLNEELASLRGQIFRAQQVGLDL</sequence>